<name>A0A5A7R9P3_STRAF</name>
<dbReference type="GO" id="GO:0005840">
    <property type="term" value="C:ribosome"/>
    <property type="evidence" value="ECO:0007669"/>
    <property type="project" value="UniProtKB-KW"/>
</dbReference>
<evidence type="ECO:0000313" key="2">
    <source>
        <dbReference type="EMBL" id="GER54455.1"/>
    </source>
</evidence>
<accession>A0A5A7R9P3</accession>
<protein>
    <submittedName>
        <fullName evidence="2">30S ribosomal protein S20</fullName>
    </submittedName>
</protein>
<feature type="region of interest" description="Disordered" evidence="1">
    <location>
        <begin position="167"/>
        <end position="189"/>
    </location>
</feature>
<dbReference type="AlphaFoldDB" id="A0A5A7R9P3"/>
<keyword evidence="3" id="KW-1185">Reference proteome</keyword>
<evidence type="ECO:0000313" key="3">
    <source>
        <dbReference type="Proteomes" id="UP000325081"/>
    </source>
</evidence>
<evidence type="ECO:0000256" key="1">
    <source>
        <dbReference type="SAM" id="MobiDB-lite"/>
    </source>
</evidence>
<gene>
    <name evidence="2" type="ORF">STAS_32049</name>
</gene>
<reference evidence="3" key="1">
    <citation type="journal article" date="2019" name="Curr. Biol.">
        <title>Genome Sequence of Striga asiatica Provides Insight into the Evolution of Plant Parasitism.</title>
        <authorList>
            <person name="Yoshida S."/>
            <person name="Kim S."/>
            <person name="Wafula E.K."/>
            <person name="Tanskanen J."/>
            <person name="Kim Y.M."/>
            <person name="Honaas L."/>
            <person name="Yang Z."/>
            <person name="Spallek T."/>
            <person name="Conn C.E."/>
            <person name="Ichihashi Y."/>
            <person name="Cheong K."/>
            <person name="Cui S."/>
            <person name="Der J.P."/>
            <person name="Gundlach H."/>
            <person name="Jiao Y."/>
            <person name="Hori C."/>
            <person name="Ishida J.K."/>
            <person name="Kasahara H."/>
            <person name="Kiba T."/>
            <person name="Kim M.S."/>
            <person name="Koo N."/>
            <person name="Laohavisit A."/>
            <person name="Lee Y.H."/>
            <person name="Lumba S."/>
            <person name="McCourt P."/>
            <person name="Mortimer J.C."/>
            <person name="Mutuku J.M."/>
            <person name="Nomura T."/>
            <person name="Sasaki-Sekimoto Y."/>
            <person name="Seto Y."/>
            <person name="Wang Y."/>
            <person name="Wakatake T."/>
            <person name="Sakakibara H."/>
            <person name="Demura T."/>
            <person name="Yamaguchi S."/>
            <person name="Yoneyama K."/>
            <person name="Manabe R.I."/>
            <person name="Nelson D.C."/>
            <person name="Schulman A.H."/>
            <person name="Timko M.P."/>
            <person name="dePamphilis C.W."/>
            <person name="Choi D."/>
            <person name="Shirasu K."/>
        </authorList>
    </citation>
    <scope>NUCLEOTIDE SEQUENCE [LARGE SCALE GENOMIC DNA]</scope>
    <source>
        <strain evidence="3">cv. UVA1</strain>
    </source>
</reference>
<dbReference type="Proteomes" id="UP000325081">
    <property type="component" value="Unassembled WGS sequence"/>
</dbReference>
<comment type="caution">
    <text evidence="2">The sequence shown here is derived from an EMBL/GenBank/DDBJ whole genome shotgun (WGS) entry which is preliminary data.</text>
</comment>
<organism evidence="2 3">
    <name type="scientific">Striga asiatica</name>
    <name type="common">Asiatic witchweed</name>
    <name type="synonym">Buchnera asiatica</name>
    <dbReference type="NCBI Taxonomy" id="4170"/>
    <lineage>
        <taxon>Eukaryota</taxon>
        <taxon>Viridiplantae</taxon>
        <taxon>Streptophyta</taxon>
        <taxon>Embryophyta</taxon>
        <taxon>Tracheophyta</taxon>
        <taxon>Spermatophyta</taxon>
        <taxon>Magnoliopsida</taxon>
        <taxon>eudicotyledons</taxon>
        <taxon>Gunneridae</taxon>
        <taxon>Pentapetalae</taxon>
        <taxon>asterids</taxon>
        <taxon>lamiids</taxon>
        <taxon>Lamiales</taxon>
        <taxon>Orobanchaceae</taxon>
        <taxon>Buchnereae</taxon>
        <taxon>Striga</taxon>
    </lineage>
</organism>
<keyword evidence="2" id="KW-0689">Ribosomal protein</keyword>
<feature type="non-terminal residue" evidence="2">
    <location>
        <position position="189"/>
    </location>
</feature>
<keyword evidence="2" id="KW-0687">Ribonucleoprotein</keyword>
<sequence>MSESLYPRLLLSSLKISKSQCQIRKYEEWLKAGEKMYGGRQPFTSGSEQKEDGPLRISNLDSNADGNAAGQPIYTASGDRRGGENVSTGSQNVESQEEEGKMQNMEVIITHDTGEERLVEGAIVGETMEITEILTITDGKLDKEVSCEIPGNQERLMQKTWRRSAKRVGRLLRNPDSPEAETPISGDKR</sequence>
<feature type="compositionally biased region" description="Polar residues" evidence="1">
    <location>
        <begin position="85"/>
        <end position="94"/>
    </location>
</feature>
<dbReference type="EMBL" id="BKCP01011181">
    <property type="protein sequence ID" value="GER54455.1"/>
    <property type="molecule type" value="Genomic_DNA"/>
</dbReference>
<feature type="region of interest" description="Disordered" evidence="1">
    <location>
        <begin position="37"/>
        <end position="100"/>
    </location>
</feature>
<proteinExistence type="predicted"/>